<organism evidence="1 2">
    <name type="scientific">Ruminococcus flavefaciens</name>
    <dbReference type="NCBI Taxonomy" id="1265"/>
    <lineage>
        <taxon>Bacteria</taxon>
        <taxon>Bacillati</taxon>
        <taxon>Bacillota</taxon>
        <taxon>Clostridia</taxon>
        <taxon>Eubacteriales</taxon>
        <taxon>Oscillospiraceae</taxon>
        <taxon>Ruminococcus</taxon>
    </lineage>
</organism>
<gene>
    <name evidence="1" type="ORF">SAMN04487860_11316</name>
</gene>
<name>A0A1M7LDZ8_RUMFL</name>
<evidence type="ECO:0008006" key="3">
    <source>
        <dbReference type="Google" id="ProtNLM"/>
    </source>
</evidence>
<dbReference type="EMBL" id="FRCT01000013">
    <property type="protein sequence ID" value="SHM76342.1"/>
    <property type="molecule type" value="Genomic_DNA"/>
</dbReference>
<reference evidence="1 2" key="1">
    <citation type="submission" date="2016-11" db="EMBL/GenBank/DDBJ databases">
        <authorList>
            <person name="Jaros S."/>
            <person name="Januszkiewicz K."/>
            <person name="Wedrychowicz H."/>
        </authorList>
    </citation>
    <scope>NUCLEOTIDE SEQUENCE [LARGE SCALE GENOMIC DNA]</scope>
    <source>
        <strain evidence="1 2">Y1</strain>
    </source>
</reference>
<dbReference type="Proteomes" id="UP000184394">
    <property type="component" value="Unassembled WGS sequence"/>
</dbReference>
<dbReference type="PROSITE" id="PS51257">
    <property type="entry name" value="PROKAR_LIPOPROTEIN"/>
    <property type="match status" value="1"/>
</dbReference>
<proteinExistence type="predicted"/>
<dbReference type="AlphaFoldDB" id="A0A1M7LDZ8"/>
<accession>A0A1M7LDZ8</accession>
<dbReference type="OrthoDB" id="1820336at2"/>
<dbReference type="RefSeq" id="WP_072951872.1">
    <property type="nucleotide sequence ID" value="NZ_FRCT01000013.1"/>
</dbReference>
<sequence>MERTLTAFSAIILLIGCCTGCGRNKTITKSKMPDIVFMYCQSSEDSFVSKFCDKNGNCYAIISKDVKNMDINELNRSFAQGRLGKDIKLIKSGDRDEVEKAYTKFDAASKQDNIGLIQPTEVPAVEAPSMAWYGICSNENDKLEKVCIHENKCMTDVYSGNNDINDVYDWLSDKL</sequence>
<protein>
    <recommendedName>
        <fullName evidence="3">Lipoprotein</fullName>
    </recommendedName>
</protein>
<evidence type="ECO:0000313" key="1">
    <source>
        <dbReference type="EMBL" id="SHM76342.1"/>
    </source>
</evidence>
<evidence type="ECO:0000313" key="2">
    <source>
        <dbReference type="Proteomes" id="UP000184394"/>
    </source>
</evidence>